<dbReference type="EMBL" id="JAWMAJ010000156">
    <property type="protein sequence ID" value="MDV7221086.1"/>
    <property type="molecule type" value="Genomic_DNA"/>
</dbReference>
<dbReference type="PANTHER" id="PTHR47506:SF1">
    <property type="entry name" value="HTH-TYPE TRANSCRIPTIONAL REGULATOR YJDC"/>
    <property type="match status" value="1"/>
</dbReference>
<feature type="DNA-binding region" description="H-T-H motif" evidence="4">
    <location>
        <begin position="29"/>
        <end position="48"/>
    </location>
</feature>
<organism evidence="6 7">
    <name type="scientific">Streptomyces prunicolor</name>
    <dbReference type="NCBI Taxonomy" id="67348"/>
    <lineage>
        <taxon>Bacteria</taxon>
        <taxon>Bacillati</taxon>
        <taxon>Actinomycetota</taxon>
        <taxon>Actinomycetes</taxon>
        <taxon>Kitasatosporales</taxon>
        <taxon>Streptomycetaceae</taxon>
        <taxon>Streptomyces</taxon>
    </lineage>
</organism>
<keyword evidence="1" id="KW-0805">Transcription regulation</keyword>
<gene>
    <name evidence="6" type="ORF">R5A26_34630</name>
</gene>
<reference evidence="6 7" key="1">
    <citation type="submission" date="2023-10" db="EMBL/GenBank/DDBJ databases">
        <title>Characterization of rhizosphere-enriched actinobacteria from wheat plants lab-grown on chernevaya soil.</title>
        <authorList>
            <person name="Tikhonova E.N."/>
            <person name="Konopkin A."/>
            <person name="Kravchenko I.K."/>
        </authorList>
    </citation>
    <scope>NUCLEOTIDE SEQUENCE [LARGE SCALE GENOMIC DNA]</scope>
    <source>
        <strain evidence="6 7">RR29</strain>
    </source>
</reference>
<dbReference type="InterPro" id="IPR011075">
    <property type="entry name" value="TetR_C"/>
</dbReference>
<dbReference type="RefSeq" id="WP_317774470.1">
    <property type="nucleotide sequence ID" value="NZ_JAWMAJ010000156.1"/>
</dbReference>
<feature type="domain" description="HTH tetR-type" evidence="5">
    <location>
        <begin position="6"/>
        <end position="66"/>
    </location>
</feature>
<evidence type="ECO:0000259" key="5">
    <source>
        <dbReference type="PROSITE" id="PS50977"/>
    </source>
</evidence>
<keyword evidence="2 4" id="KW-0238">DNA-binding</keyword>
<evidence type="ECO:0000256" key="3">
    <source>
        <dbReference type="ARBA" id="ARBA00023163"/>
    </source>
</evidence>
<dbReference type="PANTHER" id="PTHR47506">
    <property type="entry name" value="TRANSCRIPTIONAL REGULATORY PROTEIN"/>
    <property type="match status" value="1"/>
</dbReference>
<comment type="caution">
    <text evidence="6">The sequence shown here is derived from an EMBL/GenBank/DDBJ whole genome shotgun (WGS) entry which is preliminary data.</text>
</comment>
<dbReference type="PRINTS" id="PR00455">
    <property type="entry name" value="HTHTETR"/>
</dbReference>
<dbReference type="InterPro" id="IPR009057">
    <property type="entry name" value="Homeodomain-like_sf"/>
</dbReference>
<name>A0ABU4FKD9_9ACTN</name>
<proteinExistence type="predicted"/>
<evidence type="ECO:0000313" key="6">
    <source>
        <dbReference type="EMBL" id="MDV7221086.1"/>
    </source>
</evidence>
<dbReference type="InterPro" id="IPR036271">
    <property type="entry name" value="Tet_transcr_reg_TetR-rel_C_sf"/>
</dbReference>
<dbReference type="Pfam" id="PF00440">
    <property type="entry name" value="TetR_N"/>
    <property type="match status" value="1"/>
</dbReference>
<dbReference type="InterPro" id="IPR001647">
    <property type="entry name" value="HTH_TetR"/>
</dbReference>
<dbReference type="Pfam" id="PF16925">
    <property type="entry name" value="TetR_C_13"/>
    <property type="match status" value="1"/>
</dbReference>
<evidence type="ECO:0000256" key="2">
    <source>
        <dbReference type="ARBA" id="ARBA00023125"/>
    </source>
</evidence>
<sequence length="196" mass="20560">MARPRSFDEGEVLRAARDQFWSIGYAAARVDDIAAATGLGKGSLYGAFGDKRQLFLRTFDDHCAELVDAVRRALDGPDAGALERLRAHVLAVADATASDVCRRGCLLAKGTAELSGQDPAVEATARRTFAAIEELLASCVAGAQRAGDIKQDEDPARLAGLLLAVLRGIEALGKGGSSPDSLRSIAETALAVMPRP</sequence>
<keyword evidence="3" id="KW-0804">Transcription</keyword>
<evidence type="ECO:0000256" key="1">
    <source>
        <dbReference type="ARBA" id="ARBA00023015"/>
    </source>
</evidence>
<dbReference type="SUPFAM" id="SSF48498">
    <property type="entry name" value="Tetracyclin repressor-like, C-terminal domain"/>
    <property type="match status" value="1"/>
</dbReference>
<dbReference type="Gene3D" id="1.10.10.60">
    <property type="entry name" value="Homeodomain-like"/>
    <property type="match status" value="1"/>
</dbReference>
<evidence type="ECO:0000313" key="7">
    <source>
        <dbReference type="Proteomes" id="UP001187346"/>
    </source>
</evidence>
<keyword evidence="7" id="KW-1185">Reference proteome</keyword>
<dbReference type="Proteomes" id="UP001187346">
    <property type="component" value="Unassembled WGS sequence"/>
</dbReference>
<evidence type="ECO:0000256" key="4">
    <source>
        <dbReference type="PROSITE-ProRule" id="PRU00335"/>
    </source>
</evidence>
<dbReference type="Gene3D" id="1.10.357.10">
    <property type="entry name" value="Tetracycline Repressor, domain 2"/>
    <property type="match status" value="1"/>
</dbReference>
<dbReference type="PROSITE" id="PS50977">
    <property type="entry name" value="HTH_TETR_2"/>
    <property type="match status" value="1"/>
</dbReference>
<accession>A0ABU4FKD9</accession>
<dbReference type="SUPFAM" id="SSF46689">
    <property type="entry name" value="Homeodomain-like"/>
    <property type="match status" value="1"/>
</dbReference>
<protein>
    <submittedName>
        <fullName evidence="6">TetR/AcrR family transcriptional regulator</fullName>
    </submittedName>
</protein>